<dbReference type="Proteomes" id="UP000631114">
    <property type="component" value="Unassembled WGS sequence"/>
</dbReference>
<evidence type="ECO:0000313" key="2">
    <source>
        <dbReference type="Proteomes" id="UP000631114"/>
    </source>
</evidence>
<comment type="caution">
    <text evidence="1">The sequence shown here is derived from an EMBL/GenBank/DDBJ whole genome shotgun (WGS) entry which is preliminary data.</text>
</comment>
<proteinExistence type="predicted"/>
<dbReference type="EMBL" id="JADFTS010000056">
    <property type="protein sequence ID" value="KAF9587058.1"/>
    <property type="molecule type" value="Genomic_DNA"/>
</dbReference>
<sequence>MVPNTKTASKNTKAKCFLLLRCMERFLEKTQKSAKCVNQGTRVWTVRRFATERGVTDGIPNDCPIVQITRVDAVSNTLLAESGVVCVGPSTVRTEEVSHNSCDQGNGTEVEELNIGGHDTGTDPSIGLQLALYVPAETTNPIVK</sequence>
<name>A0A835GW54_9MAGN</name>
<gene>
    <name evidence="1" type="ORF">IFM89_039744</name>
</gene>
<evidence type="ECO:0000313" key="1">
    <source>
        <dbReference type="EMBL" id="KAF9587058.1"/>
    </source>
</evidence>
<protein>
    <submittedName>
        <fullName evidence="1">Uncharacterized protein</fullName>
    </submittedName>
</protein>
<keyword evidence="2" id="KW-1185">Reference proteome</keyword>
<accession>A0A835GW54</accession>
<dbReference type="AlphaFoldDB" id="A0A835GW54"/>
<organism evidence="1 2">
    <name type="scientific">Coptis chinensis</name>
    <dbReference type="NCBI Taxonomy" id="261450"/>
    <lineage>
        <taxon>Eukaryota</taxon>
        <taxon>Viridiplantae</taxon>
        <taxon>Streptophyta</taxon>
        <taxon>Embryophyta</taxon>
        <taxon>Tracheophyta</taxon>
        <taxon>Spermatophyta</taxon>
        <taxon>Magnoliopsida</taxon>
        <taxon>Ranunculales</taxon>
        <taxon>Ranunculaceae</taxon>
        <taxon>Coptidoideae</taxon>
        <taxon>Coptis</taxon>
    </lineage>
</organism>
<reference evidence="1 2" key="1">
    <citation type="submission" date="2020-10" db="EMBL/GenBank/DDBJ databases">
        <title>The Coptis chinensis genome and diversification of protoberbering-type alkaloids.</title>
        <authorList>
            <person name="Wang B."/>
            <person name="Shu S."/>
            <person name="Song C."/>
            <person name="Liu Y."/>
        </authorList>
    </citation>
    <scope>NUCLEOTIDE SEQUENCE [LARGE SCALE GENOMIC DNA]</scope>
    <source>
        <strain evidence="1">HL-2020</strain>
        <tissue evidence="1">Leaf</tissue>
    </source>
</reference>